<dbReference type="GO" id="GO:0006612">
    <property type="term" value="P:protein targeting to membrane"/>
    <property type="evidence" value="ECO:0007669"/>
    <property type="project" value="TreeGrafter"/>
</dbReference>
<keyword evidence="5 8" id="KW-1133">Transmembrane helix</keyword>
<dbReference type="InterPro" id="IPR039859">
    <property type="entry name" value="PFA4/ZDH16/20/ERF2-like"/>
</dbReference>
<evidence type="ECO:0000259" key="9">
    <source>
        <dbReference type="Pfam" id="PF01529"/>
    </source>
</evidence>
<feature type="transmembrane region" description="Helical" evidence="8">
    <location>
        <begin position="116"/>
        <end position="135"/>
    </location>
</feature>
<protein>
    <recommendedName>
        <fullName evidence="8">S-acyltransferase</fullName>
        <ecNumber evidence="8">2.3.1.225</ecNumber>
    </recommendedName>
    <alternativeName>
        <fullName evidence="8">Palmitoyltransferase</fullName>
    </alternativeName>
</protein>
<proteinExistence type="inferred from homology"/>
<organism evidence="10 11">
    <name type="scientific">Escallonia rubra</name>
    <dbReference type="NCBI Taxonomy" id="112253"/>
    <lineage>
        <taxon>Eukaryota</taxon>
        <taxon>Viridiplantae</taxon>
        <taxon>Streptophyta</taxon>
        <taxon>Embryophyta</taxon>
        <taxon>Tracheophyta</taxon>
        <taxon>Spermatophyta</taxon>
        <taxon>Magnoliopsida</taxon>
        <taxon>eudicotyledons</taxon>
        <taxon>Gunneridae</taxon>
        <taxon>Pentapetalae</taxon>
        <taxon>asterids</taxon>
        <taxon>campanulids</taxon>
        <taxon>Escalloniales</taxon>
        <taxon>Escalloniaceae</taxon>
        <taxon>Escallonia</taxon>
    </lineage>
</organism>
<dbReference type="GO" id="GO:0019706">
    <property type="term" value="F:protein-cysteine S-palmitoyltransferase activity"/>
    <property type="evidence" value="ECO:0007669"/>
    <property type="project" value="UniProtKB-EC"/>
</dbReference>
<evidence type="ECO:0000256" key="4">
    <source>
        <dbReference type="ARBA" id="ARBA00022692"/>
    </source>
</evidence>
<keyword evidence="3 8" id="KW-0808">Transferase</keyword>
<accession>A0AA88UDR0</accession>
<evidence type="ECO:0000256" key="5">
    <source>
        <dbReference type="ARBA" id="ARBA00022989"/>
    </source>
</evidence>
<gene>
    <name evidence="10" type="ORF">RJ640_011320</name>
</gene>
<dbReference type="GO" id="GO:0005794">
    <property type="term" value="C:Golgi apparatus"/>
    <property type="evidence" value="ECO:0007669"/>
    <property type="project" value="TreeGrafter"/>
</dbReference>
<dbReference type="PANTHER" id="PTHR22883:SF57">
    <property type="entry name" value="S-ACYLTRANSFERASE"/>
    <property type="match status" value="1"/>
</dbReference>
<dbReference type="AlphaFoldDB" id="A0AA88UDR0"/>
<dbReference type="EC" id="2.3.1.225" evidence="8"/>
<dbReference type="PANTHER" id="PTHR22883">
    <property type="entry name" value="ZINC FINGER DHHC DOMAIN CONTAINING PROTEIN"/>
    <property type="match status" value="1"/>
</dbReference>
<feature type="domain" description="Palmitoyltransferase DHHC" evidence="9">
    <location>
        <begin position="203"/>
        <end position="330"/>
    </location>
</feature>
<evidence type="ECO:0000256" key="8">
    <source>
        <dbReference type="RuleBase" id="RU079119"/>
    </source>
</evidence>
<feature type="transmembrane region" description="Helical" evidence="8">
    <location>
        <begin position="293"/>
        <end position="319"/>
    </location>
</feature>
<keyword evidence="7 8" id="KW-0012">Acyltransferase</keyword>
<dbReference type="GO" id="GO:0005783">
    <property type="term" value="C:endoplasmic reticulum"/>
    <property type="evidence" value="ECO:0007669"/>
    <property type="project" value="TreeGrafter"/>
</dbReference>
<comment type="subcellular location">
    <subcellularLocation>
        <location evidence="1">Endomembrane system</location>
        <topology evidence="1">Multi-pass membrane protein</topology>
    </subcellularLocation>
</comment>
<dbReference type="EMBL" id="JAVXUO010001608">
    <property type="protein sequence ID" value="KAK2980700.1"/>
    <property type="molecule type" value="Genomic_DNA"/>
</dbReference>
<evidence type="ECO:0000313" key="10">
    <source>
        <dbReference type="EMBL" id="KAK2980700.1"/>
    </source>
</evidence>
<keyword evidence="6 8" id="KW-0472">Membrane</keyword>
<comment type="similarity">
    <text evidence="2 8">Belongs to the DHHC palmitoyltransferase family.</text>
</comment>
<keyword evidence="11" id="KW-1185">Reference proteome</keyword>
<dbReference type="Proteomes" id="UP001187471">
    <property type="component" value="Unassembled WGS sequence"/>
</dbReference>
<comment type="caution">
    <text evidence="10">The sequence shown here is derived from an EMBL/GenBank/DDBJ whole genome shotgun (WGS) entry which is preliminary data.</text>
</comment>
<comment type="catalytic activity">
    <reaction evidence="8">
        <text>L-cysteinyl-[protein] + hexadecanoyl-CoA = S-hexadecanoyl-L-cysteinyl-[protein] + CoA</text>
        <dbReference type="Rhea" id="RHEA:36683"/>
        <dbReference type="Rhea" id="RHEA-COMP:10131"/>
        <dbReference type="Rhea" id="RHEA-COMP:11032"/>
        <dbReference type="ChEBI" id="CHEBI:29950"/>
        <dbReference type="ChEBI" id="CHEBI:57287"/>
        <dbReference type="ChEBI" id="CHEBI:57379"/>
        <dbReference type="ChEBI" id="CHEBI:74151"/>
        <dbReference type="EC" id="2.3.1.225"/>
    </reaction>
</comment>
<comment type="domain">
    <text evidence="8">The DHHC domain is required for palmitoyltransferase activity.</text>
</comment>
<feature type="transmembrane region" description="Helical" evidence="8">
    <location>
        <begin position="141"/>
        <end position="163"/>
    </location>
</feature>
<dbReference type="InterPro" id="IPR001594">
    <property type="entry name" value="Palmitoyltrfase_DHHC"/>
</dbReference>
<dbReference type="Pfam" id="PF01529">
    <property type="entry name" value="DHHC"/>
    <property type="match status" value="1"/>
</dbReference>
<keyword evidence="4 8" id="KW-0812">Transmembrane</keyword>
<evidence type="ECO:0000313" key="11">
    <source>
        <dbReference type="Proteomes" id="UP001187471"/>
    </source>
</evidence>
<evidence type="ECO:0000256" key="6">
    <source>
        <dbReference type="ARBA" id="ARBA00023136"/>
    </source>
</evidence>
<name>A0AA88UDR0_9ASTE</name>
<evidence type="ECO:0000256" key="1">
    <source>
        <dbReference type="ARBA" id="ARBA00004127"/>
    </source>
</evidence>
<evidence type="ECO:0000256" key="7">
    <source>
        <dbReference type="ARBA" id="ARBA00023315"/>
    </source>
</evidence>
<evidence type="ECO:0000256" key="3">
    <source>
        <dbReference type="ARBA" id="ARBA00022679"/>
    </source>
</evidence>
<sequence length="379" mass="42899">MASANLKMEGNEIDVEAMEPISLSDPLEECADISEIGGVENKHDEGETNVVRKFKRFLANMWQKLLDKTRVLEDLWPQYCCGGGEMERTRAYHVWPGNNVFFFRGRLICGPDPRGLLLTAVSISLSSWIFAVYVADELPNHSGLVITIGVILTIIVLVNLILVSMIDPGIVPRNDQPFVFDEIGSSDRTRKKRVINVNGLELKLKYCRVCKIYRPPRSCHCAVCDNCVENFDHHCPWIGQCIGLRNYRFYLTFLVTALVFFAYIFAFSCWRVHQRMSQSGTGIFSMLRNRPEILALASFSSAAIAFLAGLTGYHAYLIATNQTAYENFRQRYSGSRNPYDKGILSNIMDTLFMRLPPSRVDFRAEVAPWWSGCSDGDGK</sequence>
<evidence type="ECO:0000256" key="2">
    <source>
        <dbReference type="ARBA" id="ARBA00008574"/>
    </source>
</evidence>
<reference evidence="10" key="1">
    <citation type="submission" date="2022-12" db="EMBL/GenBank/DDBJ databases">
        <title>Draft genome assemblies for two species of Escallonia (Escalloniales).</title>
        <authorList>
            <person name="Chanderbali A."/>
            <person name="Dervinis C."/>
            <person name="Anghel I."/>
            <person name="Soltis D."/>
            <person name="Soltis P."/>
            <person name="Zapata F."/>
        </authorList>
    </citation>
    <scope>NUCLEOTIDE SEQUENCE</scope>
    <source>
        <strain evidence="10">UCBG92.1500</strain>
        <tissue evidence="10">Leaf</tissue>
    </source>
</reference>
<dbReference type="PROSITE" id="PS50216">
    <property type="entry name" value="DHHC"/>
    <property type="match status" value="1"/>
</dbReference>
<feature type="transmembrane region" description="Helical" evidence="8">
    <location>
        <begin position="249"/>
        <end position="273"/>
    </location>
</feature>